<dbReference type="AlphaFoldDB" id="A0A6C0H2I3"/>
<protein>
    <submittedName>
        <fullName evidence="2">Uncharacterized protein</fullName>
    </submittedName>
</protein>
<reference evidence="2" key="1">
    <citation type="journal article" date="2020" name="Nature">
        <title>Giant virus diversity and host interactions through global metagenomics.</title>
        <authorList>
            <person name="Schulz F."/>
            <person name="Roux S."/>
            <person name="Paez-Espino D."/>
            <person name="Jungbluth S."/>
            <person name="Walsh D.A."/>
            <person name="Denef V.J."/>
            <person name="McMahon K.D."/>
            <person name="Konstantinidis K.T."/>
            <person name="Eloe-Fadrosh E.A."/>
            <person name="Kyrpides N.C."/>
            <person name="Woyke T."/>
        </authorList>
    </citation>
    <scope>NUCLEOTIDE SEQUENCE</scope>
    <source>
        <strain evidence="2">GVMAG-M-3300023179-62</strain>
    </source>
</reference>
<feature type="compositionally biased region" description="Polar residues" evidence="1">
    <location>
        <begin position="215"/>
        <end position="227"/>
    </location>
</feature>
<organism evidence="2">
    <name type="scientific">viral metagenome</name>
    <dbReference type="NCBI Taxonomy" id="1070528"/>
    <lineage>
        <taxon>unclassified sequences</taxon>
        <taxon>metagenomes</taxon>
        <taxon>organismal metagenomes</taxon>
    </lineage>
</organism>
<feature type="region of interest" description="Disordered" evidence="1">
    <location>
        <begin position="176"/>
        <end position="227"/>
    </location>
</feature>
<sequence length="227" mass="24830">MSAGSVSLESALRTCKVDTAWASRVESDRFFNPNHMVCPIWNGMDTTGRSVCQDSFYTKRGGCNSATDRVDVENNVSRPQYMEYLTLSANGIAGNIYGSNEHSHESINRRAQLDGVNNITGNFGLQYGSTIQSRCGYDAYNKHDNHHNHTRGGVYNSSVHSHPKGGVYNSSVHSHPKGGVYNSSVHSHQKGGVYNSSDHAHTHQNGRQTHAGGVYNSSAYTRSQSGF</sequence>
<dbReference type="EMBL" id="MN739858">
    <property type="protein sequence ID" value="QHT74754.1"/>
    <property type="molecule type" value="Genomic_DNA"/>
</dbReference>
<proteinExistence type="predicted"/>
<evidence type="ECO:0000256" key="1">
    <source>
        <dbReference type="SAM" id="MobiDB-lite"/>
    </source>
</evidence>
<name>A0A6C0H2I3_9ZZZZ</name>
<evidence type="ECO:0000313" key="2">
    <source>
        <dbReference type="EMBL" id="QHT74754.1"/>
    </source>
</evidence>
<accession>A0A6C0H2I3</accession>